<keyword evidence="4" id="KW-0677">Repeat</keyword>
<keyword evidence="3 8" id="KW-0812">Transmembrane</keyword>
<evidence type="ECO:0000313" key="10">
    <source>
        <dbReference type="EnsemblPlants" id="MELO3C005441.2.1"/>
    </source>
</evidence>
<dbReference type="eggNOG" id="KOG0223">
    <property type="taxonomic scope" value="Eukaryota"/>
</dbReference>
<dbReference type="InterPro" id="IPR034294">
    <property type="entry name" value="Aquaporin_transptr"/>
</dbReference>
<dbReference type="InterPro" id="IPR022357">
    <property type="entry name" value="MIP_CS"/>
</dbReference>
<evidence type="ECO:0000256" key="7">
    <source>
        <dbReference type="ARBA" id="ARBA00038477"/>
    </source>
</evidence>
<evidence type="ECO:0000256" key="1">
    <source>
        <dbReference type="ARBA" id="ARBA00004141"/>
    </source>
</evidence>
<proteinExistence type="inferred from homology"/>
<dbReference type="Gramene" id="MELO3C005441.2.1">
    <property type="protein sequence ID" value="MELO3C005441.2.1"/>
    <property type="gene ID" value="MELO3C005441.2"/>
</dbReference>
<evidence type="ECO:0000313" key="12">
    <source>
        <dbReference type="RefSeq" id="XP_008467309.1"/>
    </source>
</evidence>
<dbReference type="RefSeq" id="XP_008467309.1">
    <property type="nucleotide sequence ID" value="XM_008469087.2"/>
</dbReference>
<dbReference type="InterPro" id="IPR023271">
    <property type="entry name" value="Aquaporin-like"/>
</dbReference>
<dbReference type="GO" id="GO:0015250">
    <property type="term" value="F:water channel activity"/>
    <property type="evidence" value="ECO:0007669"/>
    <property type="project" value="TreeGrafter"/>
</dbReference>
<evidence type="ECO:0000313" key="11">
    <source>
        <dbReference type="Proteomes" id="UP001652600"/>
    </source>
</evidence>
<feature type="transmembrane region" description="Helical" evidence="9">
    <location>
        <begin position="93"/>
        <end position="113"/>
    </location>
</feature>
<dbReference type="KEGG" id="cmo:103504693"/>
<dbReference type="InParanoid" id="A0A1S3CT89"/>
<dbReference type="GO" id="GO:0016020">
    <property type="term" value="C:membrane"/>
    <property type="evidence" value="ECO:0007669"/>
    <property type="project" value="UniProtKB-SubCell"/>
</dbReference>
<evidence type="ECO:0000256" key="9">
    <source>
        <dbReference type="SAM" id="Phobius"/>
    </source>
</evidence>
<evidence type="ECO:0000256" key="6">
    <source>
        <dbReference type="ARBA" id="ARBA00023136"/>
    </source>
</evidence>
<keyword evidence="11" id="KW-1185">Reference proteome</keyword>
<dbReference type="EnsemblPlants" id="MELO3C005441.2.1">
    <property type="protein sequence ID" value="MELO3C005441.2.1"/>
    <property type="gene ID" value="MELO3C005441.2"/>
</dbReference>
<dbReference type="SUPFAM" id="SSF81338">
    <property type="entry name" value="Aquaporin-like"/>
    <property type="match status" value="1"/>
</dbReference>
<dbReference type="AlphaFoldDB" id="A0A1S3CT89"/>
<evidence type="ECO:0000256" key="3">
    <source>
        <dbReference type="ARBA" id="ARBA00022692"/>
    </source>
</evidence>
<dbReference type="GeneID" id="103504693"/>
<dbReference type="Pfam" id="PF00230">
    <property type="entry name" value="MIP"/>
    <property type="match status" value="1"/>
</dbReference>
<evidence type="ECO:0000256" key="4">
    <source>
        <dbReference type="ARBA" id="ARBA00022737"/>
    </source>
</evidence>
<dbReference type="PANTHER" id="PTHR45665:SF27">
    <property type="entry name" value="AQUAPORIN TIP5-1-RELATED"/>
    <property type="match status" value="1"/>
</dbReference>
<dbReference type="PROSITE" id="PS00221">
    <property type="entry name" value="MIP"/>
    <property type="match status" value="1"/>
</dbReference>
<protein>
    <submittedName>
        <fullName evidence="12">Probable aquaporin TIP5-1</fullName>
    </submittedName>
</protein>
<evidence type="ECO:0000256" key="5">
    <source>
        <dbReference type="ARBA" id="ARBA00022989"/>
    </source>
</evidence>
<dbReference type="PRINTS" id="PR00783">
    <property type="entry name" value="MINTRINSICP"/>
</dbReference>
<organism evidence="11 12">
    <name type="scientific">Cucumis melo</name>
    <name type="common">Muskmelon</name>
    <dbReference type="NCBI Taxonomy" id="3656"/>
    <lineage>
        <taxon>Eukaryota</taxon>
        <taxon>Viridiplantae</taxon>
        <taxon>Streptophyta</taxon>
        <taxon>Embryophyta</taxon>
        <taxon>Tracheophyta</taxon>
        <taxon>Spermatophyta</taxon>
        <taxon>Magnoliopsida</taxon>
        <taxon>eudicotyledons</taxon>
        <taxon>Gunneridae</taxon>
        <taxon>Pentapetalae</taxon>
        <taxon>rosids</taxon>
        <taxon>fabids</taxon>
        <taxon>Cucurbitales</taxon>
        <taxon>Cucurbitaceae</taxon>
        <taxon>Benincaseae</taxon>
        <taxon>Cucumis</taxon>
    </lineage>
</organism>
<dbReference type="InterPro" id="IPR000425">
    <property type="entry name" value="MIP"/>
</dbReference>
<dbReference type="Gene3D" id="1.20.1080.10">
    <property type="entry name" value="Glycerol uptake facilitator protein"/>
    <property type="match status" value="1"/>
</dbReference>
<dbReference type="OrthoDB" id="3222at2759"/>
<accession>A0A1S3CT89</accession>
<gene>
    <name evidence="12" type="primary">LOC103504693</name>
    <name evidence="10" type="synonym">103504693</name>
</gene>
<comment type="subcellular location">
    <subcellularLocation>
        <location evidence="1">Membrane</location>
        <topology evidence="1">Multi-pass membrane protein</topology>
    </subcellularLocation>
</comment>
<evidence type="ECO:0000256" key="2">
    <source>
        <dbReference type="ARBA" id="ARBA00022448"/>
    </source>
</evidence>
<feature type="transmembrane region" description="Helical" evidence="9">
    <location>
        <begin position="60"/>
        <end position="81"/>
    </location>
</feature>
<keyword evidence="2 8" id="KW-0813">Transport</keyword>
<evidence type="ECO:0000256" key="8">
    <source>
        <dbReference type="RuleBase" id="RU000477"/>
    </source>
</evidence>
<dbReference type="PANTHER" id="PTHR45665">
    <property type="entry name" value="AQUAPORIN-8"/>
    <property type="match status" value="1"/>
</dbReference>
<sequence length="260" mass="26863">MFFCKMAPTSLAFRCRQSITPTAIRSYVAEFISTFFYVFSVVGASMASQKYMPGITTTDLSSLLVAAIANAFALASAVYIAANISGGHVNPAVTFGMAIGGHVSVPTALFYWFAQMLASVMACIILRATIVGQRVPSYAIADEMTGFGASVVEGVLTFALVYTVFAASDRRRGPCNAIGAVMIGLIAGANVLAAGPFSGGSVNPACAFGSAIVAGSFKNQAVYWVGPLIGAALAGIVHDNVVFPAENVDSFRGVPEAVIA</sequence>
<keyword evidence="5 9" id="KW-1133">Transmembrane helix</keyword>
<dbReference type="FunFam" id="1.20.1080.10:FF:000017">
    <property type="entry name" value="Probable aquaporin TIP5-1"/>
    <property type="match status" value="1"/>
</dbReference>
<comment type="similarity">
    <text evidence="7">Belongs to the MIP/aquaporin (TC 1.A.8) family. TIP (TC 1.A.8.10) subfamily.</text>
</comment>
<keyword evidence="6 9" id="KW-0472">Membrane</keyword>
<feature type="transmembrane region" description="Helical" evidence="9">
    <location>
        <begin position="27"/>
        <end position="48"/>
    </location>
</feature>
<reference evidence="10" key="1">
    <citation type="submission" date="2023-03" db="UniProtKB">
        <authorList>
            <consortium name="EnsemblPlants"/>
        </authorList>
    </citation>
    <scope>IDENTIFICATION</scope>
</reference>
<dbReference type="SMR" id="A0A1S3CT89"/>
<feature type="transmembrane region" description="Helical" evidence="9">
    <location>
        <begin position="147"/>
        <end position="165"/>
    </location>
</feature>
<name>A0A1S3CT89_CUCME</name>
<dbReference type="Proteomes" id="UP001652600">
    <property type="component" value="Chromosome 9"/>
</dbReference>
<reference evidence="12" key="2">
    <citation type="submission" date="2025-04" db="UniProtKB">
        <authorList>
            <consortium name="RefSeq"/>
        </authorList>
    </citation>
    <scope>IDENTIFICATION</scope>
</reference>
<feature type="transmembrane region" description="Helical" evidence="9">
    <location>
        <begin position="177"/>
        <end position="197"/>
    </location>
</feature>